<organism evidence="9 10">
    <name type="scientific">[Candida] railenensis</name>
    <dbReference type="NCBI Taxonomy" id="45579"/>
    <lineage>
        <taxon>Eukaryota</taxon>
        <taxon>Fungi</taxon>
        <taxon>Dikarya</taxon>
        <taxon>Ascomycota</taxon>
        <taxon>Saccharomycotina</taxon>
        <taxon>Pichiomycetes</taxon>
        <taxon>Debaryomycetaceae</taxon>
        <taxon>Kurtzmaniella</taxon>
    </lineage>
</organism>
<protein>
    <submittedName>
        <fullName evidence="9">Urea active transporter</fullName>
    </submittedName>
</protein>
<feature type="transmembrane region" description="Helical" evidence="8">
    <location>
        <begin position="629"/>
        <end position="653"/>
    </location>
</feature>
<evidence type="ECO:0000256" key="4">
    <source>
        <dbReference type="ARBA" id="ARBA00022989"/>
    </source>
</evidence>
<comment type="subcellular location">
    <subcellularLocation>
        <location evidence="1">Membrane</location>
        <topology evidence="1">Multi-pass membrane protein</topology>
    </subcellularLocation>
</comment>
<feature type="transmembrane region" description="Helical" evidence="8">
    <location>
        <begin position="88"/>
        <end position="105"/>
    </location>
</feature>
<dbReference type="PANTHER" id="PTHR46154:SF2">
    <property type="entry name" value="SOLUTE SYMPORTER FAMILY TRANSPORTER (AFU_ORTHOLOGUE AFUA_6G03200)"/>
    <property type="match status" value="1"/>
</dbReference>
<sequence>MEPSLPQGVGYGIVIGMGAFFAALLNGVTFVQNRFTKYNSNKVDEFTSASRNIPFGLMVCSILSSWTWSLTLLQSATESYSMGFCGSYWYAVGGLLQVSVFSIVASKVKQNANLVTTFPEMSYFRHGTPGHLAFLWCGIVCNAIVSACILLGGAAVVTAITGMNPYAALMLIPIGVAVYVSFGGLRATFISDATHTLVLIIFIIVFVFEVYTRGDKIGSPQKMWDLLQELEPVADNYHGSYLTFRSRQGAIFAVQSIITGFGLVTCDQAYWSRAIASEPKRTSQAYFFAAGAWFVIPFAMGASLGLAARALSNYSDFPVLSADEVSAGLVSVASATYLMGKTGSAMILVMVFLSVTSSFSGELIATSTLLSYDVYKRYIKPSASPQEVVFVAKVSVFLWALFAGGLACIFKGPAKISMGWLFNFLGVATASGVFPIVLTFTWKDLNKWGAVGGSIGGMLLALIVWLVTCKAYIGEINVTNLSNQWVSFAGNVAALILGGIISIVISLIWPADFNWDKTRNRTILIDQKIDDQQLTSAPEFEDSGFSKNEIDNDHSDQNKIDPQAISTSISGSSESEDDSSENLNEIDHVYLEHQFKKYTILVLIVTAITAFILPIALGASPYVFSPKFFTAFISVIIIWLFYTFALVIILPIWEARLDIWRITKAIFGK</sequence>
<feature type="compositionally biased region" description="Basic and acidic residues" evidence="7">
    <location>
        <begin position="548"/>
        <end position="559"/>
    </location>
</feature>
<dbReference type="Proteomes" id="UP000837801">
    <property type="component" value="Unassembled WGS sequence"/>
</dbReference>
<dbReference type="AlphaFoldDB" id="A0A9P0VZV3"/>
<feature type="transmembrane region" description="Helical" evidence="8">
    <location>
        <begin position="485"/>
        <end position="509"/>
    </location>
</feature>
<feature type="transmembrane region" description="Helical" evidence="8">
    <location>
        <begin position="598"/>
        <end position="617"/>
    </location>
</feature>
<evidence type="ECO:0000256" key="2">
    <source>
        <dbReference type="ARBA" id="ARBA00006434"/>
    </source>
</evidence>
<gene>
    <name evidence="9" type="ORF">CLIB1423_27S00320</name>
</gene>
<accession>A0A9P0VZV3</accession>
<dbReference type="EMBL" id="CAKXYY010000027">
    <property type="protein sequence ID" value="CAH2355472.1"/>
    <property type="molecule type" value="Genomic_DNA"/>
</dbReference>
<evidence type="ECO:0000256" key="7">
    <source>
        <dbReference type="SAM" id="MobiDB-lite"/>
    </source>
</evidence>
<dbReference type="InterPro" id="IPR031155">
    <property type="entry name" value="DUR"/>
</dbReference>
<evidence type="ECO:0000313" key="9">
    <source>
        <dbReference type="EMBL" id="CAH2355472.1"/>
    </source>
</evidence>
<feature type="transmembrane region" description="Helical" evidence="8">
    <location>
        <begin position="12"/>
        <end position="31"/>
    </location>
</feature>
<feature type="transmembrane region" description="Helical" evidence="8">
    <location>
        <begin position="197"/>
        <end position="214"/>
    </location>
</feature>
<feature type="region of interest" description="Disordered" evidence="7">
    <location>
        <begin position="539"/>
        <end position="561"/>
    </location>
</feature>
<feature type="transmembrane region" description="Helical" evidence="8">
    <location>
        <begin position="286"/>
        <end position="311"/>
    </location>
</feature>
<evidence type="ECO:0000256" key="3">
    <source>
        <dbReference type="ARBA" id="ARBA00022692"/>
    </source>
</evidence>
<evidence type="ECO:0000256" key="6">
    <source>
        <dbReference type="RuleBase" id="RU362091"/>
    </source>
</evidence>
<feature type="transmembrane region" description="Helical" evidence="8">
    <location>
        <begin position="448"/>
        <end position="473"/>
    </location>
</feature>
<dbReference type="GO" id="GO:0015204">
    <property type="term" value="F:urea transmembrane transporter activity"/>
    <property type="evidence" value="ECO:0007669"/>
    <property type="project" value="InterPro"/>
</dbReference>
<comment type="caution">
    <text evidence="9">The sequence shown here is derived from an EMBL/GenBank/DDBJ whole genome shotgun (WGS) entry which is preliminary data.</text>
</comment>
<comment type="similarity">
    <text evidence="2 6">Belongs to the sodium:solute symporter (SSF) (TC 2.A.21) family.</text>
</comment>
<reference evidence="9" key="1">
    <citation type="submission" date="2022-03" db="EMBL/GenBank/DDBJ databases">
        <authorList>
            <person name="Legras J.-L."/>
            <person name="Devillers H."/>
            <person name="Grondin C."/>
        </authorList>
    </citation>
    <scope>NUCLEOTIDE SEQUENCE</scope>
    <source>
        <strain evidence="9">CLIB 1423</strain>
    </source>
</reference>
<feature type="transmembrane region" description="Helical" evidence="8">
    <location>
        <begin position="166"/>
        <end position="185"/>
    </location>
</feature>
<keyword evidence="3 8" id="KW-0812">Transmembrane</keyword>
<dbReference type="InterPro" id="IPR038377">
    <property type="entry name" value="Na/Glc_symporter_sf"/>
</dbReference>
<dbReference type="Gene3D" id="1.20.1730.10">
    <property type="entry name" value="Sodium/glucose cotransporter"/>
    <property type="match status" value="1"/>
</dbReference>
<dbReference type="CDD" id="cd11476">
    <property type="entry name" value="SLC5sbd_DUR3"/>
    <property type="match status" value="1"/>
</dbReference>
<proteinExistence type="inferred from homology"/>
<keyword evidence="10" id="KW-1185">Reference proteome</keyword>
<keyword evidence="5 8" id="KW-0472">Membrane</keyword>
<name>A0A9P0VZV3_9ASCO</name>
<dbReference type="PANTHER" id="PTHR46154">
    <property type="match status" value="1"/>
</dbReference>
<feature type="transmembrane region" description="Helical" evidence="8">
    <location>
        <begin position="133"/>
        <end position="160"/>
    </location>
</feature>
<feature type="transmembrane region" description="Helical" evidence="8">
    <location>
        <begin position="52"/>
        <end position="68"/>
    </location>
</feature>
<dbReference type="PROSITE" id="PS50283">
    <property type="entry name" value="NA_SOLUT_SYMP_3"/>
    <property type="match status" value="1"/>
</dbReference>
<dbReference type="OrthoDB" id="6132759at2759"/>
<dbReference type="GO" id="GO:0005886">
    <property type="term" value="C:plasma membrane"/>
    <property type="evidence" value="ECO:0007669"/>
    <property type="project" value="TreeGrafter"/>
</dbReference>
<evidence type="ECO:0000256" key="5">
    <source>
        <dbReference type="ARBA" id="ARBA00023136"/>
    </source>
</evidence>
<feature type="transmembrane region" description="Helical" evidence="8">
    <location>
        <begin position="422"/>
        <end position="442"/>
    </location>
</feature>
<evidence type="ECO:0000256" key="1">
    <source>
        <dbReference type="ARBA" id="ARBA00004141"/>
    </source>
</evidence>
<evidence type="ECO:0000313" key="10">
    <source>
        <dbReference type="Proteomes" id="UP000837801"/>
    </source>
</evidence>
<dbReference type="InterPro" id="IPR001734">
    <property type="entry name" value="Na/solute_symporter"/>
</dbReference>
<feature type="transmembrane region" description="Helical" evidence="8">
    <location>
        <begin position="249"/>
        <end position="266"/>
    </location>
</feature>
<dbReference type="Pfam" id="PF00474">
    <property type="entry name" value="SSF"/>
    <property type="match status" value="1"/>
</dbReference>
<evidence type="ECO:0000256" key="8">
    <source>
        <dbReference type="SAM" id="Phobius"/>
    </source>
</evidence>
<keyword evidence="4 8" id="KW-1133">Transmembrane helix</keyword>
<feature type="transmembrane region" description="Helical" evidence="8">
    <location>
        <begin position="390"/>
        <end position="410"/>
    </location>
</feature>
<feature type="transmembrane region" description="Helical" evidence="8">
    <location>
        <begin position="345"/>
        <end position="370"/>
    </location>
</feature>